<accession>A0A803N9X9</accession>
<evidence type="ECO:0000256" key="1">
    <source>
        <dbReference type="SAM" id="Coils"/>
    </source>
</evidence>
<reference evidence="2" key="1">
    <citation type="journal article" date="2017" name="Nature">
        <title>The genome of Chenopodium quinoa.</title>
        <authorList>
            <person name="Jarvis D.E."/>
            <person name="Ho Y.S."/>
            <person name="Lightfoot D.J."/>
            <person name="Schmoeckel S.M."/>
            <person name="Li B."/>
            <person name="Borm T.J.A."/>
            <person name="Ohyanagi H."/>
            <person name="Mineta K."/>
            <person name="Michell C.T."/>
            <person name="Saber N."/>
            <person name="Kharbatia N.M."/>
            <person name="Rupper R.R."/>
            <person name="Sharp A.R."/>
            <person name="Dally N."/>
            <person name="Boughton B.A."/>
            <person name="Woo Y.H."/>
            <person name="Gao G."/>
            <person name="Schijlen E.G.W.M."/>
            <person name="Guo X."/>
            <person name="Momin A.A."/>
            <person name="Negrao S."/>
            <person name="Al-Babili S."/>
            <person name="Gehring C."/>
            <person name="Roessner U."/>
            <person name="Jung C."/>
            <person name="Murphy K."/>
            <person name="Arold S.T."/>
            <person name="Gojobori T."/>
            <person name="van der Linden C.G."/>
            <person name="van Loo E.N."/>
            <person name="Jellen E.N."/>
            <person name="Maughan P.J."/>
            <person name="Tester M."/>
        </authorList>
    </citation>
    <scope>NUCLEOTIDE SEQUENCE [LARGE SCALE GENOMIC DNA]</scope>
    <source>
        <strain evidence="2">cv. PI 614886</strain>
    </source>
</reference>
<evidence type="ECO:0000313" key="2">
    <source>
        <dbReference type="EnsemblPlants" id="AUR62042763-RA:cds"/>
    </source>
</evidence>
<sequence length="119" mass="13672">MTDEEIYAKVKPIGKRGRHRSNGVSPYITSLYETFSEGEKLRKEADEAKNEAIEAKKEAKEANVKNKALTKKMGGLQKEMEVMKVKETWCRWLLECLKKDLGDVAEGGGWTFMSDRQKW</sequence>
<dbReference type="Gramene" id="AUR62042763-RA">
    <property type="protein sequence ID" value="AUR62042763-RA:cds"/>
    <property type="gene ID" value="AUR62042763"/>
</dbReference>
<proteinExistence type="predicted"/>
<keyword evidence="1" id="KW-0175">Coiled coil</keyword>
<reference evidence="2" key="2">
    <citation type="submission" date="2021-03" db="UniProtKB">
        <authorList>
            <consortium name="EnsemblPlants"/>
        </authorList>
    </citation>
    <scope>IDENTIFICATION</scope>
</reference>
<dbReference type="EnsemblPlants" id="AUR62042763-RA">
    <property type="protein sequence ID" value="AUR62042763-RA:cds"/>
    <property type="gene ID" value="AUR62042763"/>
</dbReference>
<name>A0A803N9X9_CHEQI</name>
<dbReference type="OMA" id="CRWLLEC"/>
<dbReference type="Proteomes" id="UP000596660">
    <property type="component" value="Unplaced"/>
</dbReference>
<organism evidence="2 3">
    <name type="scientific">Chenopodium quinoa</name>
    <name type="common">Quinoa</name>
    <dbReference type="NCBI Taxonomy" id="63459"/>
    <lineage>
        <taxon>Eukaryota</taxon>
        <taxon>Viridiplantae</taxon>
        <taxon>Streptophyta</taxon>
        <taxon>Embryophyta</taxon>
        <taxon>Tracheophyta</taxon>
        <taxon>Spermatophyta</taxon>
        <taxon>Magnoliopsida</taxon>
        <taxon>eudicotyledons</taxon>
        <taxon>Gunneridae</taxon>
        <taxon>Pentapetalae</taxon>
        <taxon>Caryophyllales</taxon>
        <taxon>Chenopodiaceae</taxon>
        <taxon>Chenopodioideae</taxon>
        <taxon>Atripliceae</taxon>
        <taxon>Chenopodium</taxon>
    </lineage>
</organism>
<evidence type="ECO:0000313" key="3">
    <source>
        <dbReference type="Proteomes" id="UP000596660"/>
    </source>
</evidence>
<feature type="coiled-coil region" evidence="1">
    <location>
        <begin position="38"/>
        <end position="79"/>
    </location>
</feature>
<dbReference type="AlphaFoldDB" id="A0A803N9X9"/>
<keyword evidence="3" id="KW-1185">Reference proteome</keyword>
<protein>
    <submittedName>
        <fullName evidence="2">Uncharacterized protein</fullName>
    </submittedName>
</protein>